<name>A0A2C9ZZD0_PSEDV</name>
<protein>
    <submittedName>
        <fullName evidence="5">CopY family transcriptional repressor</fullName>
    </submittedName>
</protein>
<dbReference type="GO" id="GO:0003677">
    <property type="term" value="F:DNA binding"/>
    <property type="evidence" value="ECO:0007669"/>
    <property type="project" value="UniProtKB-KW"/>
</dbReference>
<evidence type="ECO:0000256" key="3">
    <source>
        <dbReference type="ARBA" id="ARBA00023125"/>
    </source>
</evidence>
<evidence type="ECO:0000256" key="1">
    <source>
        <dbReference type="ARBA" id="ARBA00011046"/>
    </source>
</evidence>
<dbReference type="GO" id="GO:0045892">
    <property type="term" value="P:negative regulation of DNA-templated transcription"/>
    <property type="evidence" value="ECO:0007669"/>
    <property type="project" value="InterPro"/>
</dbReference>
<comment type="similarity">
    <text evidence="1">Belongs to the BlaI transcriptional regulatory family.</text>
</comment>
<dbReference type="PIRSF" id="PIRSF019455">
    <property type="entry name" value="CopR_AtkY"/>
    <property type="match status" value="1"/>
</dbReference>
<dbReference type="Gene3D" id="1.10.4040.10">
    <property type="entry name" value="Penicillinase repressor domain"/>
    <property type="match status" value="1"/>
</dbReference>
<evidence type="ECO:0000256" key="4">
    <source>
        <dbReference type="ARBA" id="ARBA00023163"/>
    </source>
</evidence>
<dbReference type="SUPFAM" id="SSF46785">
    <property type="entry name" value="Winged helix' DNA-binding domain"/>
    <property type="match status" value="1"/>
</dbReference>
<dbReference type="Pfam" id="PF03965">
    <property type="entry name" value="Penicillinase_R"/>
    <property type="match status" value="1"/>
</dbReference>
<comment type="caution">
    <text evidence="5">The sequence shown here is derived from an EMBL/GenBank/DDBJ whole genome shotgun (WGS) entry which is preliminary data.</text>
</comment>
<dbReference type="AlphaFoldDB" id="A0A2C9ZZD0"/>
<proteinExistence type="inferred from homology"/>
<organism evidence="5 6">
    <name type="scientific">Pseudoalteromonas ulvae</name>
    <dbReference type="NCBI Taxonomy" id="107327"/>
    <lineage>
        <taxon>Bacteria</taxon>
        <taxon>Pseudomonadati</taxon>
        <taxon>Pseudomonadota</taxon>
        <taxon>Gammaproteobacteria</taxon>
        <taxon>Alteromonadales</taxon>
        <taxon>Pseudoalteromonadaceae</taxon>
        <taxon>Pseudoalteromonas</taxon>
    </lineage>
</organism>
<dbReference type="OrthoDB" id="279010at2"/>
<evidence type="ECO:0000313" key="6">
    <source>
        <dbReference type="Proteomes" id="UP000194841"/>
    </source>
</evidence>
<dbReference type="InterPro" id="IPR036388">
    <property type="entry name" value="WH-like_DNA-bd_sf"/>
</dbReference>
<reference evidence="5 6" key="1">
    <citation type="submission" date="2017-02" db="EMBL/GenBank/DDBJ databases">
        <title>Pseudoalteromonas ulvae TC14 Genome.</title>
        <authorList>
            <person name="Molmeret M."/>
        </authorList>
    </citation>
    <scope>NUCLEOTIDE SEQUENCE [LARGE SCALE GENOMIC DNA]</scope>
    <source>
        <strain evidence="5">TC14</strain>
    </source>
</reference>
<sequence>MIEISKAEFEVLEAIWQAHPTSANEIIERLNQHKPWHDKTVKTLLNRMVKKGAISFEKEQRSYLYSPLLERDSYTLKESQSLIERLFSGRIAPLVAGFAKTEQLSQRDIDELKQVIAKWEKEND</sequence>
<evidence type="ECO:0000313" key="5">
    <source>
        <dbReference type="EMBL" id="OUL56119.1"/>
    </source>
</evidence>
<keyword evidence="6" id="KW-1185">Reference proteome</keyword>
<keyword evidence="2" id="KW-0805">Transcription regulation</keyword>
<keyword evidence="3" id="KW-0238">DNA-binding</keyword>
<dbReference type="Proteomes" id="UP000194841">
    <property type="component" value="Unassembled WGS sequence"/>
</dbReference>
<keyword evidence="4" id="KW-0804">Transcription</keyword>
<dbReference type="InterPro" id="IPR036390">
    <property type="entry name" value="WH_DNA-bd_sf"/>
</dbReference>
<evidence type="ECO:0000256" key="2">
    <source>
        <dbReference type="ARBA" id="ARBA00023015"/>
    </source>
</evidence>
<gene>
    <name evidence="5" type="ORF">B1199_18540</name>
</gene>
<accession>A0A2C9ZZD0</accession>
<dbReference type="EMBL" id="MWPV01000007">
    <property type="protein sequence ID" value="OUL56119.1"/>
    <property type="molecule type" value="Genomic_DNA"/>
</dbReference>
<dbReference type="Gene3D" id="1.10.10.10">
    <property type="entry name" value="Winged helix-like DNA-binding domain superfamily/Winged helix DNA-binding domain"/>
    <property type="match status" value="1"/>
</dbReference>
<dbReference type="InterPro" id="IPR005650">
    <property type="entry name" value="BlaI_family"/>
</dbReference>
<dbReference type="RefSeq" id="WP_086745632.1">
    <property type="nucleotide sequence ID" value="NZ_MWPV01000007.1"/>
</dbReference>